<dbReference type="InterPro" id="IPR008523">
    <property type="entry name" value="DUF805"/>
</dbReference>
<name>A0A3N1X565_9FIRM</name>
<keyword evidence="1" id="KW-1133">Transmembrane helix</keyword>
<comment type="caution">
    <text evidence="2">The sequence shown here is derived from an EMBL/GenBank/DDBJ whole genome shotgun (WGS) entry which is preliminary data.</text>
</comment>
<organism evidence="2 3">
    <name type="scientific">Mobilisporobacter senegalensis</name>
    <dbReference type="NCBI Taxonomy" id="1329262"/>
    <lineage>
        <taxon>Bacteria</taxon>
        <taxon>Bacillati</taxon>
        <taxon>Bacillota</taxon>
        <taxon>Clostridia</taxon>
        <taxon>Lachnospirales</taxon>
        <taxon>Lachnospiraceae</taxon>
        <taxon>Mobilisporobacter</taxon>
    </lineage>
</organism>
<feature type="transmembrane region" description="Helical" evidence="1">
    <location>
        <begin position="98"/>
        <end position="122"/>
    </location>
</feature>
<evidence type="ECO:0000313" key="3">
    <source>
        <dbReference type="Proteomes" id="UP000273083"/>
    </source>
</evidence>
<feature type="transmembrane region" description="Helical" evidence="1">
    <location>
        <begin position="21"/>
        <end position="43"/>
    </location>
</feature>
<protein>
    <submittedName>
        <fullName evidence="2">Uncharacterized membrane protein YhaH (DUF805 family)</fullName>
    </submittedName>
</protein>
<proteinExistence type="predicted"/>
<accession>A0A3N1X565</accession>
<dbReference type="EMBL" id="RJVG01000018">
    <property type="protein sequence ID" value="ROR21924.1"/>
    <property type="molecule type" value="Genomic_DNA"/>
</dbReference>
<reference evidence="2 3" key="1">
    <citation type="submission" date="2018-11" db="EMBL/GenBank/DDBJ databases">
        <title>Genomic Encyclopedia of Type Strains, Phase IV (KMG-IV): sequencing the most valuable type-strain genomes for metagenomic binning, comparative biology and taxonomic classification.</title>
        <authorList>
            <person name="Goeker M."/>
        </authorList>
    </citation>
    <scope>NUCLEOTIDE SEQUENCE [LARGE SCALE GENOMIC DNA]</scope>
    <source>
        <strain evidence="2 3">DSM 26537</strain>
    </source>
</reference>
<dbReference type="RefSeq" id="WP_123610925.1">
    <property type="nucleotide sequence ID" value="NZ_RJVG01000018.1"/>
</dbReference>
<evidence type="ECO:0000313" key="2">
    <source>
        <dbReference type="EMBL" id="ROR21924.1"/>
    </source>
</evidence>
<dbReference type="Proteomes" id="UP000273083">
    <property type="component" value="Unassembled WGS sequence"/>
</dbReference>
<dbReference type="GO" id="GO:0005886">
    <property type="term" value="C:plasma membrane"/>
    <property type="evidence" value="ECO:0007669"/>
    <property type="project" value="TreeGrafter"/>
</dbReference>
<dbReference type="AlphaFoldDB" id="A0A3N1X565"/>
<dbReference type="PANTHER" id="PTHR34980:SF2">
    <property type="entry name" value="INNER MEMBRANE PROTEIN YHAH-RELATED"/>
    <property type="match status" value="1"/>
</dbReference>
<dbReference type="PANTHER" id="PTHR34980">
    <property type="entry name" value="INNER MEMBRANE PROTEIN-RELATED-RELATED"/>
    <property type="match status" value="1"/>
</dbReference>
<gene>
    <name evidence="2" type="ORF">EDD66_1184</name>
</gene>
<dbReference type="Pfam" id="PF05656">
    <property type="entry name" value="DUF805"/>
    <property type="match status" value="1"/>
</dbReference>
<keyword evidence="1" id="KW-0812">Transmembrane</keyword>
<feature type="transmembrane region" description="Helical" evidence="1">
    <location>
        <begin position="63"/>
        <end position="86"/>
    </location>
</feature>
<dbReference type="OrthoDB" id="9812349at2"/>
<sequence length="152" mass="17627">MKEYISMWKNILNFKGRATRREYWCAFGINLLIIVSLVILFKISEYIMAGNINAEPFSDENTLAGKIFLSIYVIYFLCSILPVLSLKIRRFHDIGKTGWWVLICGLLYYVFLIGTILEIVFLCTDSKEDNKWGTNSKNNNHIRQVIDSITNS</sequence>
<keyword evidence="3" id="KW-1185">Reference proteome</keyword>
<keyword evidence="1" id="KW-0472">Membrane</keyword>
<evidence type="ECO:0000256" key="1">
    <source>
        <dbReference type="SAM" id="Phobius"/>
    </source>
</evidence>